<keyword evidence="1" id="KW-0812">Transmembrane</keyword>
<organism evidence="3 4">
    <name type="scientific">Rhodococcoides fascians</name>
    <name type="common">Rhodococcus fascians</name>
    <dbReference type="NCBI Taxonomy" id="1828"/>
    <lineage>
        <taxon>Bacteria</taxon>
        <taxon>Bacillati</taxon>
        <taxon>Actinomycetota</taxon>
        <taxon>Actinomycetes</taxon>
        <taxon>Mycobacteriales</taxon>
        <taxon>Nocardiaceae</taxon>
        <taxon>Rhodococcoides</taxon>
    </lineage>
</organism>
<evidence type="ECO:0000256" key="1">
    <source>
        <dbReference type="SAM" id="Phobius"/>
    </source>
</evidence>
<accession>A0A143QPT7</accession>
<dbReference type="EMBL" id="CP015220">
    <property type="protein sequence ID" value="AMY25193.1"/>
    <property type="molecule type" value="Genomic_DNA"/>
</dbReference>
<gene>
    <name evidence="3" type="ORF">A3Q41_03911</name>
</gene>
<sequence length="157" mass="17405">MKRDESPSEWDMEVKSRKSARYAIAAAVLLVVAHSTVAVLLRVSPTGVYFRTADQLAMAGIGVLLAGLALLLTRPRIRVGPAGVAVRNVFSERMIEWDLVRGLSFPDGAMWARVDIPDDEFINVMAIQSNDREHAVAAVRKFRALEREYAPARVDQD</sequence>
<evidence type="ECO:0000313" key="3">
    <source>
        <dbReference type="EMBL" id="AMY25193.1"/>
    </source>
</evidence>
<proteinExistence type="predicted"/>
<evidence type="ECO:0000313" key="4">
    <source>
        <dbReference type="Proteomes" id="UP000076038"/>
    </source>
</evidence>
<dbReference type="KEGG" id="rhs:A3Q41_03911"/>
<protein>
    <recommendedName>
        <fullName evidence="2">Low molecular weight protein antigen 6 PH domain-containing protein</fullName>
    </recommendedName>
</protein>
<dbReference type="InterPro" id="IPR019692">
    <property type="entry name" value="CFP-6_PH"/>
</dbReference>
<dbReference type="RefSeq" id="WP_032388413.1">
    <property type="nucleotide sequence ID" value="NZ_CP015220.1"/>
</dbReference>
<keyword evidence="1" id="KW-0472">Membrane</keyword>
<feature type="domain" description="Low molecular weight protein antigen 6 PH" evidence="2">
    <location>
        <begin position="74"/>
        <end position="143"/>
    </location>
</feature>
<keyword evidence="4" id="KW-1185">Reference proteome</keyword>
<feature type="transmembrane region" description="Helical" evidence="1">
    <location>
        <begin position="21"/>
        <end position="43"/>
    </location>
</feature>
<evidence type="ECO:0000259" key="2">
    <source>
        <dbReference type="Pfam" id="PF10756"/>
    </source>
</evidence>
<feature type="transmembrane region" description="Helical" evidence="1">
    <location>
        <begin position="55"/>
        <end position="72"/>
    </location>
</feature>
<dbReference type="AlphaFoldDB" id="A0A143QPT7"/>
<dbReference type="Proteomes" id="UP000076038">
    <property type="component" value="Chromosome"/>
</dbReference>
<dbReference type="OrthoDB" id="5191452at2"/>
<name>A0A143QPT7_RHOFA</name>
<keyword evidence="1" id="KW-1133">Transmembrane helix</keyword>
<reference evidence="4" key="2">
    <citation type="submission" date="2016-04" db="EMBL/GenBank/DDBJ databases">
        <title>Complete Genome and Plasmid Sequences for Rhodococcus fascians D188 and Draft Sequences for Rhodococcus spp. Isolates PBTS 1 and PBTS 2.</title>
        <authorList>
            <person name="Stamer R."/>
            <person name="Vereecke D."/>
            <person name="Zhang Y."/>
            <person name="Schilkey F."/>
            <person name="Devitt N."/>
            <person name="Randall J."/>
        </authorList>
    </citation>
    <scope>NUCLEOTIDE SEQUENCE [LARGE SCALE GENOMIC DNA]</scope>
    <source>
        <strain evidence="4">PBTS2</strain>
    </source>
</reference>
<reference evidence="3 4" key="1">
    <citation type="journal article" date="2016" name="Genome Announc.">
        <title>Complete Genome and Plasmid Sequences for Rhodococcus fascians D188 and Draft Sequences for Rhodococcus Isolates PBTS 1 and PBTS 2.</title>
        <authorList>
            <person name="Stamler R.A."/>
            <person name="Vereecke D."/>
            <person name="Zhang Y."/>
            <person name="Schilkey F."/>
            <person name="Devitt N."/>
            <person name="Randall J.J."/>
        </authorList>
    </citation>
    <scope>NUCLEOTIDE SEQUENCE [LARGE SCALE GENOMIC DNA]</scope>
    <source>
        <strain evidence="3 4">PBTS2</strain>
    </source>
</reference>
<dbReference type="Pfam" id="PF10756">
    <property type="entry name" value="bPH_6"/>
    <property type="match status" value="1"/>
</dbReference>
<dbReference type="PATRIC" id="fig|1653479.3.peg.3964"/>